<keyword evidence="7 17" id="KW-0132">Cell division</keyword>
<dbReference type="NCBIfam" id="TIGR00179">
    <property type="entry name" value="murB"/>
    <property type="match status" value="1"/>
</dbReference>
<keyword evidence="15 17" id="KW-0961">Cell wall biogenesis/degradation</keyword>
<evidence type="ECO:0000256" key="14">
    <source>
        <dbReference type="ARBA" id="ARBA00023306"/>
    </source>
</evidence>
<dbReference type="Gene3D" id="3.90.78.10">
    <property type="entry name" value="UDP-N-acetylenolpyruvoylglucosamine reductase, C-terminal domain"/>
    <property type="match status" value="1"/>
</dbReference>
<feature type="active site" evidence="17">
    <location>
        <position position="369"/>
    </location>
</feature>
<dbReference type="InterPro" id="IPR016167">
    <property type="entry name" value="FAD-bd_PCMH_sub1"/>
</dbReference>
<name>A0ABX5VS06_9MICO</name>
<evidence type="ECO:0000256" key="17">
    <source>
        <dbReference type="HAMAP-Rule" id="MF_00037"/>
    </source>
</evidence>
<proteinExistence type="inferred from homology"/>
<sequence>MSPNATTPTLADLTTLRVGGPVGRLVDTDTEADLVAAVQAADDEGTPLLVLGGGSNLLASDDVFPGVVVRDRRRGIERREQYACAGAFVAVPAGQPWDEVVATAVEEGWRGIEALSGIPGSTGATPVQNVGAYGQEVADTLETVRVYDRLTRRVRSLVASELGLGYRTSVLKRSLTDPAAGGGRTWGPTGRYVVLEVGFQLALGTSSAPVRYAELARTLGVGLGERAPAARVREAVLELRRGKGMVLDDADHDTWSAGSFFTNPILTTEQADTLLPADAPRFPVEDRSRPSLGGEPRTVEGLVKTSAAWLISRAGFERGYGDPERAALSGKHVLALTNRGRASAADILGLAAHIRDAVRDRFGIALVPEPVVVGLDL</sequence>
<dbReference type="PANTHER" id="PTHR21071">
    <property type="entry name" value="UDP-N-ACETYLENOLPYRUVOYLGLUCOSAMINE REDUCTASE"/>
    <property type="match status" value="1"/>
</dbReference>
<dbReference type="InterPro" id="IPR006094">
    <property type="entry name" value="Oxid_FAD_bind_N"/>
</dbReference>
<dbReference type="Gene3D" id="3.30.465.10">
    <property type="match status" value="1"/>
</dbReference>
<keyword evidence="11 17" id="KW-0133">Cell shape</keyword>
<evidence type="ECO:0000256" key="15">
    <source>
        <dbReference type="ARBA" id="ARBA00023316"/>
    </source>
</evidence>
<accession>A0ABX5VS06</accession>
<comment type="subcellular location">
    <subcellularLocation>
        <location evidence="3 17">Cytoplasm</location>
    </subcellularLocation>
</comment>
<keyword evidence="20" id="KW-1185">Reference proteome</keyword>
<comment type="function">
    <text evidence="2 17">Cell wall formation.</text>
</comment>
<keyword evidence="10 17" id="KW-0521">NADP</keyword>
<comment type="pathway">
    <text evidence="4 17">Cell wall biogenesis; peptidoglycan biosynthesis.</text>
</comment>
<comment type="cofactor">
    <cofactor evidence="1 17">
        <name>FAD</name>
        <dbReference type="ChEBI" id="CHEBI:57692"/>
    </cofactor>
</comment>
<gene>
    <name evidence="17" type="primary">murB</name>
    <name evidence="19" type="ORF">FE251_13425</name>
</gene>
<reference evidence="19 20" key="1">
    <citation type="submission" date="2019-05" db="EMBL/GenBank/DDBJ databases">
        <title>Georgenia *** sp. nov., and Georgenia *** sp. nov., isolated from the intestinal contents of plateau pika (Ochotona curzoniae) in the Qinghai-Tibet plateau of China.</title>
        <authorList>
            <person name="Tian Z."/>
        </authorList>
    </citation>
    <scope>NUCLEOTIDE SEQUENCE [LARGE SCALE GENOMIC DNA]</scope>
    <source>
        <strain evidence="19 20">Z294</strain>
    </source>
</reference>
<dbReference type="InterPro" id="IPR036318">
    <property type="entry name" value="FAD-bd_PCMH-like_sf"/>
</dbReference>
<evidence type="ECO:0000256" key="5">
    <source>
        <dbReference type="ARBA" id="ARBA00010485"/>
    </source>
</evidence>
<evidence type="ECO:0000259" key="18">
    <source>
        <dbReference type="PROSITE" id="PS51387"/>
    </source>
</evidence>
<evidence type="ECO:0000256" key="16">
    <source>
        <dbReference type="ARBA" id="ARBA00048914"/>
    </source>
</evidence>
<evidence type="ECO:0000256" key="10">
    <source>
        <dbReference type="ARBA" id="ARBA00022857"/>
    </source>
</evidence>
<comment type="similarity">
    <text evidence="5 17">Belongs to the MurB family.</text>
</comment>
<evidence type="ECO:0000256" key="9">
    <source>
        <dbReference type="ARBA" id="ARBA00022827"/>
    </source>
</evidence>
<dbReference type="SUPFAM" id="SSF56194">
    <property type="entry name" value="Uridine diphospho-N-Acetylenolpyruvylglucosamine reductase, MurB, C-terminal domain"/>
    <property type="match status" value="1"/>
</dbReference>
<evidence type="ECO:0000313" key="20">
    <source>
        <dbReference type="Proteomes" id="UP000313948"/>
    </source>
</evidence>
<dbReference type="NCBIfam" id="NF010478">
    <property type="entry name" value="PRK13903.1"/>
    <property type="match status" value="1"/>
</dbReference>
<keyword evidence="9 17" id="KW-0274">FAD</keyword>
<dbReference type="PROSITE" id="PS51387">
    <property type="entry name" value="FAD_PCMH"/>
    <property type="match status" value="1"/>
</dbReference>
<evidence type="ECO:0000313" key="19">
    <source>
        <dbReference type="EMBL" id="QDB80273.1"/>
    </source>
</evidence>
<keyword evidence="12 17" id="KW-0573">Peptidoglycan synthesis</keyword>
<dbReference type="Gene3D" id="3.30.43.10">
    <property type="entry name" value="Uridine Diphospho-n-acetylenolpyruvylglucosamine Reductase, domain 2"/>
    <property type="match status" value="1"/>
</dbReference>
<dbReference type="InterPro" id="IPR036635">
    <property type="entry name" value="MurB_C_sf"/>
</dbReference>
<comment type="catalytic activity">
    <reaction evidence="16 17">
        <text>UDP-N-acetyl-alpha-D-muramate + NADP(+) = UDP-N-acetyl-3-O-(1-carboxyvinyl)-alpha-D-glucosamine + NADPH + H(+)</text>
        <dbReference type="Rhea" id="RHEA:12248"/>
        <dbReference type="ChEBI" id="CHEBI:15378"/>
        <dbReference type="ChEBI" id="CHEBI:57783"/>
        <dbReference type="ChEBI" id="CHEBI:58349"/>
        <dbReference type="ChEBI" id="CHEBI:68483"/>
        <dbReference type="ChEBI" id="CHEBI:70757"/>
        <dbReference type="EC" id="1.3.1.98"/>
    </reaction>
</comment>
<dbReference type="EC" id="1.3.1.98" evidence="17"/>
<evidence type="ECO:0000256" key="1">
    <source>
        <dbReference type="ARBA" id="ARBA00001974"/>
    </source>
</evidence>
<dbReference type="HAMAP" id="MF_00037">
    <property type="entry name" value="MurB"/>
    <property type="match status" value="1"/>
</dbReference>
<dbReference type="Proteomes" id="UP000313948">
    <property type="component" value="Chromosome"/>
</dbReference>
<feature type="domain" description="FAD-binding PCMH-type" evidence="18">
    <location>
        <begin position="18"/>
        <end position="204"/>
    </location>
</feature>
<dbReference type="RefSeq" id="WP_139071859.1">
    <property type="nucleotide sequence ID" value="NZ_CP040899.1"/>
</dbReference>
<dbReference type="Pfam" id="PF01565">
    <property type="entry name" value="FAD_binding_4"/>
    <property type="match status" value="1"/>
</dbReference>
<keyword evidence="6 17" id="KW-0963">Cytoplasm</keyword>
<keyword evidence="14 17" id="KW-0131">Cell cycle</keyword>
<dbReference type="Pfam" id="PF02873">
    <property type="entry name" value="MurB_C"/>
    <property type="match status" value="1"/>
</dbReference>
<dbReference type="InterPro" id="IPR003170">
    <property type="entry name" value="MurB"/>
</dbReference>
<feature type="active site" description="Proton donor" evidence="17">
    <location>
        <position position="259"/>
    </location>
</feature>
<keyword evidence="8 17" id="KW-0285">Flavoprotein</keyword>
<protein>
    <recommendedName>
        <fullName evidence="17">UDP-N-acetylenolpyruvoylglucosamine reductase</fullName>
        <ecNumber evidence="17">1.3.1.98</ecNumber>
    </recommendedName>
    <alternativeName>
        <fullName evidence="17">UDP-N-acetylmuramate dehydrogenase</fullName>
    </alternativeName>
</protein>
<evidence type="ECO:0000256" key="12">
    <source>
        <dbReference type="ARBA" id="ARBA00022984"/>
    </source>
</evidence>
<dbReference type="PANTHER" id="PTHR21071:SF4">
    <property type="entry name" value="UDP-N-ACETYLENOLPYRUVOYLGLUCOSAMINE REDUCTASE"/>
    <property type="match status" value="1"/>
</dbReference>
<dbReference type="SUPFAM" id="SSF56176">
    <property type="entry name" value="FAD-binding/transporter-associated domain-like"/>
    <property type="match status" value="1"/>
</dbReference>
<evidence type="ECO:0000256" key="4">
    <source>
        <dbReference type="ARBA" id="ARBA00004752"/>
    </source>
</evidence>
<evidence type="ECO:0000256" key="6">
    <source>
        <dbReference type="ARBA" id="ARBA00022490"/>
    </source>
</evidence>
<feature type="active site" evidence="17">
    <location>
        <position position="167"/>
    </location>
</feature>
<organism evidence="19 20">
    <name type="scientific">Georgenia wutianyii</name>
    <dbReference type="NCBI Taxonomy" id="2585135"/>
    <lineage>
        <taxon>Bacteria</taxon>
        <taxon>Bacillati</taxon>
        <taxon>Actinomycetota</taxon>
        <taxon>Actinomycetes</taxon>
        <taxon>Micrococcales</taxon>
        <taxon>Bogoriellaceae</taxon>
        <taxon>Georgenia</taxon>
    </lineage>
</organism>
<evidence type="ECO:0000256" key="8">
    <source>
        <dbReference type="ARBA" id="ARBA00022630"/>
    </source>
</evidence>
<keyword evidence="13 17" id="KW-0560">Oxidoreductase</keyword>
<evidence type="ECO:0000256" key="2">
    <source>
        <dbReference type="ARBA" id="ARBA00003921"/>
    </source>
</evidence>
<dbReference type="InterPro" id="IPR016169">
    <property type="entry name" value="FAD-bd_PCMH_sub2"/>
</dbReference>
<dbReference type="GO" id="GO:0008762">
    <property type="term" value="F:UDP-N-acetylmuramate dehydrogenase activity"/>
    <property type="evidence" value="ECO:0007669"/>
    <property type="project" value="UniProtKB-EC"/>
</dbReference>
<dbReference type="EMBL" id="CP040899">
    <property type="protein sequence ID" value="QDB80273.1"/>
    <property type="molecule type" value="Genomic_DNA"/>
</dbReference>
<dbReference type="InterPro" id="IPR016166">
    <property type="entry name" value="FAD-bd_PCMH"/>
</dbReference>
<evidence type="ECO:0000256" key="7">
    <source>
        <dbReference type="ARBA" id="ARBA00022618"/>
    </source>
</evidence>
<evidence type="ECO:0000256" key="13">
    <source>
        <dbReference type="ARBA" id="ARBA00023002"/>
    </source>
</evidence>
<dbReference type="InterPro" id="IPR011601">
    <property type="entry name" value="MurB_C"/>
</dbReference>
<evidence type="ECO:0000256" key="3">
    <source>
        <dbReference type="ARBA" id="ARBA00004496"/>
    </source>
</evidence>
<evidence type="ECO:0000256" key="11">
    <source>
        <dbReference type="ARBA" id="ARBA00022960"/>
    </source>
</evidence>